<dbReference type="PROSITE" id="PS50157">
    <property type="entry name" value="ZINC_FINGER_C2H2_2"/>
    <property type="match status" value="1"/>
</dbReference>
<keyword evidence="8" id="KW-1185">Reference proteome</keyword>
<feature type="domain" description="C2H2-type" evidence="6">
    <location>
        <begin position="27"/>
        <end position="54"/>
    </location>
</feature>
<name>A0AAW2GSL5_9HYME</name>
<evidence type="ECO:0000256" key="5">
    <source>
        <dbReference type="PROSITE-ProRule" id="PRU00042"/>
    </source>
</evidence>
<proteinExistence type="predicted"/>
<dbReference type="AlphaFoldDB" id="A0AAW2GSL5"/>
<evidence type="ECO:0000256" key="4">
    <source>
        <dbReference type="ARBA" id="ARBA00022833"/>
    </source>
</evidence>
<dbReference type="SUPFAM" id="SSF57667">
    <property type="entry name" value="beta-beta-alpha zinc fingers"/>
    <property type="match status" value="1"/>
</dbReference>
<dbReference type="SMART" id="SM00355">
    <property type="entry name" value="ZnF_C2H2"/>
    <property type="match status" value="1"/>
</dbReference>
<reference evidence="7 8" key="1">
    <citation type="submission" date="2023-03" db="EMBL/GenBank/DDBJ databases">
        <title>High recombination rates correlate with genetic variation in Cardiocondyla obscurior ants.</title>
        <authorList>
            <person name="Errbii M."/>
        </authorList>
    </citation>
    <scope>NUCLEOTIDE SEQUENCE [LARGE SCALE GENOMIC DNA]</scope>
    <source>
        <strain evidence="7">Alpha-2009</strain>
        <tissue evidence="7">Whole body</tissue>
    </source>
</reference>
<organism evidence="7 8">
    <name type="scientific">Cardiocondyla obscurior</name>
    <dbReference type="NCBI Taxonomy" id="286306"/>
    <lineage>
        <taxon>Eukaryota</taxon>
        <taxon>Metazoa</taxon>
        <taxon>Ecdysozoa</taxon>
        <taxon>Arthropoda</taxon>
        <taxon>Hexapoda</taxon>
        <taxon>Insecta</taxon>
        <taxon>Pterygota</taxon>
        <taxon>Neoptera</taxon>
        <taxon>Endopterygota</taxon>
        <taxon>Hymenoptera</taxon>
        <taxon>Apocrita</taxon>
        <taxon>Aculeata</taxon>
        <taxon>Formicoidea</taxon>
        <taxon>Formicidae</taxon>
        <taxon>Myrmicinae</taxon>
        <taxon>Cardiocondyla</taxon>
    </lineage>
</organism>
<dbReference type="FunFam" id="3.30.160.60:FF:000340">
    <property type="entry name" value="zinc finger protein 473 isoform X1"/>
    <property type="match status" value="1"/>
</dbReference>
<keyword evidence="1" id="KW-0479">Metal-binding</keyword>
<dbReference type="GO" id="GO:0005634">
    <property type="term" value="C:nucleus"/>
    <property type="evidence" value="ECO:0007669"/>
    <property type="project" value="UniProtKB-ARBA"/>
</dbReference>
<evidence type="ECO:0000256" key="1">
    <source>
        <dbReference type="ARBA" id="ARBA00022723"/>
    </source>
</evidence>
<comment type="caution">
    <text evidence="7">The sequence shown here is derived from an EMBL/GenBank/DDBJ whole genome shotgun (WGS) entry which is preliminary data.</text>
</comment>
<protein>
    <recommendedName>
        <fullName evidence="6">C2H2-type domain-containing protein</fullName>
    </recommendedName>
</protein>
<dbReference type="EMBL" id="JADYXP020000002">
    <property type="protein sequence ID" value="KAL0130238.1"/>
    <property type="molecule type" value="Genomic_DNA"/>
</dbReference>
<evidence type="ECO:0000313" key="8">
    <source>
        <dbReference type="Proteomes" id="UP001430953"/>
    </source>
</evidence>
<keyword evidence="4" id="KW-0862">Zinc</keyword>
<keyword evidence="3 5" id="KW-0863">Zinc-finger</keyword>
<gene>
    <name evidence="7" type="ORF">PUN28_002076</name>
</gene>
<evidence type="ECO:0000259" key="6">
    <source>
        <dbReference type="PROSITE" id="PS50157"/>
    </source>
</evidence>
<dbReference type="Gene3D" id="3.30.160.60">
    <property type="entry name" value="Classic Zinc Finger"/>
    <property type="match status" value="1"/>
</dbReference>
<sequence>MHICKHYRLQTKIVKQIKRGTKHKTMYKCTICMKSFQKPSQLLRHIKVHTEEKSFKISLRMTHTRRKTFEGHTYCVAFIAWSVDSTHLIACGPEDCSNFSFGASIRLIVIYVWSWNTIKSWTTY</sequence>
<evidence type="ECO:0000313" key="7">
    <source>
        <dbReference type="EMBL" id="KAL0130238.1"/>
    </source>
</evidence>
<dbReference type="PROSITE" id="PS00028">
    <property type="entry name" value="ZINC_FINGER_C2H2_1"/>
    <property type="match status" value="1"/>
</dbReference>
<evidence type="ECO:0000256" key="2">
    <source>
        <dbReference type="ARBA" id="ARBA00022737"/>
    </source>
</evidence>
<keyword evidence="2" id="KW-0677">Repeat</keyword>
<accession>A0AAW2GSL5</accession>
<evidence type="ECO:0000256" key="3">
    <source>
        <dbReference type="ARBA" id="ARBA00022771"/>
    </source>
</evidence>
<dbReference type="InterPro" id="IPR036236">
    <property type="entry name" value="Znf_C2H2_sf"/>
</dbReference>
<dbReference type="InterPro" id="IPR013087">
    <property type="entry name" value="Znf_C2H2_type"/>
</dbReference>
<dbReference type="Proteomes" id="UP001430953">
    <property type="component" value="Unassembled WGS sequence"/>
</dbReference>
<dbReference type="GO" id="GO:0008270">
    <property type="term" value="F:zinc ion binding"/>
    <property type="evidence" value="ECO:0007669"/>
    <property type="project" value="UniProtKB-KW"/>
</dbReference>